<dbReference type="SUPFAM" id="SSF50974">
    <property type="entry name" value="Nitrous oxide reductase, N-terminal domain"/>
    <property type="match status" value="1"/>
</dbReference>
<evidence type="ECO:0000313" key="4">
    <source>
        <dbReference type="Proteomes" id="UP001600109"/>
    </source>
</evidence>
<dbReference type="PANTHER" id="PTHR47197:SF3">
    <property type="entry name" value="DIHYDRO-HEME D1 DEHYDROGENASE"/>
    <property type="match status" value="1"/>
</dbReference>
<feature type="domain" description="YNCE-like beta-propeller" evidence="2">
    <location>
        <begin position="85"/>
        <end position="354"/>
    </location>
</feature>
<keyword evidence="4" id="KW-1185">Reference proteome</keyword>
<comment type="caution">
    <text evidence="3">The sequence shown here is derived from an EMBL/GenBank/DDBJ whole genome shotgun (WGS) entry which is preliminary data.</text>
</comment>
<name>A0ABW6HS63_9FLAO</name>
<evidence type="ECO:0000259" key="2">
    <source>
        <dbReference type="Pfam" id="PF21783"/>
    </source>
</evidence>
<proteinExistence type="predicted"/>
<keyword evidence="1" id="KW-0732">Signal</keyword>
<dbReference type="PANTHER" id="PTHR47197">
    <property type="entry name" value="PROTEIN NIRF"/>
    <property type="match status" value="1"/>
</dbReference>
<evidence type="ECO:0000256" key="1">
    <source>
        <dbReference type="ARBA" id="ARBA00022729"/>
    </source>
</evidence>
<dbReference type="InterPro" id="IPR048433">
    <property type="entry name" value="YNCE-like_beta-prop"/>
</dbReference>
<dbReference type="RefSeq" id="WP_379853486.1">
    <property type="nucleotide sequence ID" value="NZ_JBHZPZ010000002.1"/>
</dbReference>
<evidence type="ECO:0000313" key="3">
    <source>
        <dbReference type="EMBL" id="MFE3866836.1"/>
    </source>
</evidence>
<gene>
    <name evidence="3" type="ORF">ACFX5E_01950</name>
</gene>
<organism evidence="3 4">
    <name type="scientific">Flavobacterium xylosi</name>
    <dbReference type="NCBI Taxonomy" id="3230415"/>
    <lineage>
        <taxon>Bacteria</taxon>
        <taxon>Pseudomonadati</taxon>
        <taxon>Bacteroidota</taxon>
        <taxon>Flavobacteriia</taxon>
        <taxon>Flavobacteriales</taxon>
        <taxon>Flavobacteriaceae</taxon>
        <taxon>Flavobacterium</taxon>
    </lineage>
</organism>
<dbReference type="EMBL" id="JBHZPZ010000002">
    <property type="protein sequence ID" value="MFE3866836.1"/>
    <property type="molecule type" value="Genomic_DNA"/>
</dbReference>
<dbReference type="InterPro" id="IPR011964">
    <property type="entry name" value="YVTN_b-propeller_repeat"/>
</dbReference>
<dbReference type="InterPro" id="IPR015943">
    <property type="entry name" value="WD40/YVTN_repeat-like_dom_sf"/>
</dbReference>
<protein>
    <recommendedName>
        <fullName evidence="2">YNCE-like beta-propeller domain-containing protein</fullName>
    </recommendedName>
</protein>
<dbReference type="PROSITE" id="PS51257">
    <property type="entry name" value="PROKAR_LIPOPROTEIN"/>
    <property type="match status" value="1"/>
</dbReference>
<dbReference type="Proteomes" id="UP001600109">
    <property type="component" value="Unassembled WGS sequence"/>
</dbReference>
<accession>A0ABW6HS63</accession>
<dbReference type="InterPro" id="IPR051200">
    <property type="entry name" value="Host-pathogen_enzymatic-act"/>
</dbReference>
<dbReference type="InterPro" id="IPR011045">
    <property type="entry name" value="N2O_reductase_N"/>
</dbReference>
<dbReference type="NCBIfam" id="TIGR02276">
    <property type="entry name" value="beta_rpt_yvtn"/>
    <property type="match status" value="1"/>
</dbReference>
<reference evidence="3 4" key="1">
    <citation type="submission" date="2024-06" db="EMBL/GenBank/DDBJ databases">
        <title>Flavobacterium spp. isolated from glacier.</title>
        <authorList>
            <person name="Han D."/>
        </authorList>
    </citation>
    <scope>NUCLEOTIDE SEQUENCE [LARGE SCALE GENOMIC DNA]</scope>
    <source>
        <strain evidence="3 4">LS2P90</strain>
    </source>
</reference>
<sequence>MKNILKTKVKIKYPFLNPKLLVAIILMLAVMIGGCKNSEKSNSLPAKVYVANEDGGSISVIDLQDSEKNTGINISDSSGMMYMAHNVQVAPNGKSVWVTAVPMDSTETNQVVVIDPKTNKIKNRISLGNNLHVAHVVLDNESKYAFVTAKEINQVIQVDATTYKVVRKFDLGKGHSPHGLRYFNGKLYVANMDTKNMSIVSISDGKIIDIPLGGMTVQTAVTQDGKFVFATLYDTKEVVRYDIKNAEIKRIPLPIDAQGSIQLYATPDSKLLYVADQGELMERPVSNKVFVIDIPNAKVISTITVGNKAHGVVVSKDGKTVYVTNSSDNTISIIDVATQKVTATIPVGKGPNGISYWSEKGGMP</sequence>
<dbReference type="Pfam" id="PF21783">
    <property type="entry name" value="YNCE"/>
    <property type="match status" value="1"/>
</dbReference>
<dbReference type="Gene3D" id="2.130.10.10">
    <property type="entry name" value="YVTN repeat-like/Quinoprotein amine dehydrogenase"/>
    <property type="match status" value="3"/>
</dbReference>